<gene>
    <name evidence="2" type="ORF">JR316_004443</name>
</gene>
<dbReference type="AlphaFoldDB" id="A0A8H8CMH0"/>
<evidence type="ECO:0000259" key="1">
    <source>
        <dbReference type="Pfam" id="PF12697"/>
    </source>
</evidence>
<dbReference type="SUPFAM" id="SSF53474">
    <property type="entry name" value="alpha/beta-Hydrolases"/>
    <property type="match status" value="1"/>
</dbReference>
<dbReference type="EMBL" id="JAFIQS010000004">
    <property type="protein sequence ID" value="KAG5170059.1"/>
    <property type="molecule type" value="Genomic_DNA"/>
</dbReference>
<organism evidence="2">
    <name type="scientific">Psilocybe cubensis</name>
    <name type="common">Psychedelic mushroom</name>
    <name type="synonym">Stropharia cubensis</name>
    <dbReference type="NCBI Taxonomy" id="181762"/>
    <lineage>
        <taxon>Eukaryota</taxon>
        <taxon>Fungi</taxon>
        <taxon>Dikarya</taxon>
        <taxon>Basidiomycota</taxon>
        <taxon>Agaricomycotina</taxon>
        <taxon>Agaricomycetes</taxon>
        <taxon>Agaricomycetidae</taxon>
        <taxon>Agaricales</taxon>
        <taxon>Agaricineae</taxon>
        <taxon>Strophariaceae</taxon>
        <taxon>Psilocybe</taxon>
    </lineage>
</organism>
<feature type="domain" description="AB hydrolase-1" evidence="1">
    <location>
        <begin position="36"/>
        <end position="306"/>
    </location>
</feature>
<proteinExistence type="predicted"/>
<dbReference type="InterPro" id="IPR029058">
    <property type="entry name" value="AB_hydrolase_fold"/>
</dbReference>
<dbReference type="PANTHER" id="PTHR43798">
    <property type="entry name" value="MONOACYLGLYCEROL LIPASE"/>
    <property type="match status" value="1"/>
</dbReference>
<dbReference type="PANTHER" id="PTHR43798:SF33">
    <property type="entry name" value="HYDROLASE, PUTATIVE (AFU_ORTHOLOGUE AFUA_2G14860)-RELATED"/>
    <property type="match status" value="1"/>
</dbReference>
<dbReference type="InterPro" id="IPR050266">
    <property type="entry name" value="AB_hydrolase_sf"/>
</dbReference>
<comment type="caution">
    <text evidence="2">The sequence shown here is derived from an EMBL/GenBank/DDBJ whole genome shotgun (WGS) entry which is preliminary data.</text>
</comment>
<sequence>MSLKVETITLKQPTTGLVSLATRYTSVNQSPESLTVLFTHSTSNHKEQWDIPIRRIFEICPDVIGEAWSIDWQSHGQSALVNQAVLSQRTATLTDYADILRRLLESKYLEGKNVVVVGHSSSTLAWTLAILQAIISPSLIKAVVFVEAAYVLPPLKENDERVAKGVTNEKGVKSRKHTFPSRDEAAKWCRRRMPWKLWDERMFKCYMEYAFRSVAPGSTEVTLNCTLEQELDGYGPNIPLLAGHLYPKLCATYPVHGIFGERPDLYSNATRDKFFDGQEGRVMASVHIVPKAGHLLVQEVPETAADIIAGILKSTGHQRTPMARL</sequence>
<dbReference type="Gene3D" id="3.40.50.1820">
    <property type="entry name" value="alpha/beta hydrolase"/>
    <property type="match status" value="1"/>
</dbReference>
<reference evidence="2" key="1">
    <citation type="submission" date="2021-02" db="EMBL/GenBank/DDBJ databases">
        <title>Psilocybe cubensis genome.</title>
        <authorList>
            <person name="Mckernan K.J."/>
            <person name="Crawford S."/>
            <person name="Trippe A."/>
            <person name="Kane L.T."/>
            <person name="Mclaughlin S."/>
        </authorList>
    </citation>
    <scope>NUCLEOTIDE SEQUENCE [LARGE SCALE GENOMIC DNA]</scope>
    <source>
        <strain evidence="2">MGC-MH-2018</strain>
    </source>
</reference>
<accession>A0A8H8CMH0</accession>
<dbReference type="OrthoDB" id="94039at2759"/>
<dbReference type="GO" id="GO:0016020">
    <property type="term" value="C:membrane"/>
    <property type="evidence" value="ECO:0007669"/>
    <property type="project" value="TreeGrafter"/>
</dbReference>
<protein>
    <recommendedName>
        <fullName evidence="1">AB hydrolase-1 domain-containing protein</fullName>
    </recommendedName>
</protein>
<evidence type="ECO:0000313" key="2">
    <source>
        <dbReference type="EMBL" id="KAG5170059.1"/>
    </source>
</evidence>
<dbReference type="Pfam" id="PF12697">
    <property type="entry name" value="Abhydrolase_6"/>
    <property type="match status" value="1"/>
</dbReference>
<name>A0A8H8CMH0_PSICU</name>
<dbReference type="InterPro" id="IPR000073">
    <property type="entry name" value="AB_hydrolase_1"/>
</dbReference>